<evidence type="ECO:0000256" key="6">
    <source>
        <dbReference type="ARBA" id="ARBA00047561"/>
    </source>
</evidence>
<proteinExistence type="predicted"/>
<dbReference type="NCBIfam" id="TIGR01470">
    <property type="entry name" value="cysG_Nterm"/>
    <property type="match status" value="1"/>
</dbReference>
<reference evidence="9" key="1">
    <citation type="journal article" date="2023" name="Arch. Microbiol.">
        <title>Desulfoferula mesophilus gen. nov. sp. nov., a mesophilic sulfate-reducing bacterium isolated from a brackish lake sediment.</title>
        <authorList>
            <person name="Watanabe T."/>
            <person name="Yabe T."/>
            <person name="Tsuji J.M."/>
            <person name="Fukui M."/>
        </authorList>
    </citation>
    <scope>NUCLEOTIDE SEQUENCE [LARGE SCALE GENOMIC DNA]</scope>
    <source>
        <strain evidence="9">12FAK</strain>
    </source>
</reference>
<dbReference type="Pfam" id="PF14824">
    <property type="entry name" value="Sirohm_synth_M"/>
    <property type="match status" value="1"/>
</dbReference>
<organism evidence="8 9">
    <name type="scientific">Desulfoferula mesophila</name>
    <dbReference type="NCBI Taxonomy" id="3058419"/>
    <lineage>
        <taxon>Bacteria</taxon>
        <taxon>Pseudomonadati</taxon>
        <taxon>Thermodesulfobacteriota</taxon>
        <taxon>Desulfarculia</taxon>
        <taxon>Desulfarculales</taxon>
        <taxon>Desulfarculaceae</taxon>
        <taxon>Desulfoferula</taxon>
    </lineage>
</organism>
<dbReference type="SUPFAM" id="SSF75615">
    <property type="entry name" value="Siroheme synthase middle domains-like"/>
    <property type="match status" value="1"/>
</dbReference>
<dbReference type="PANTHER" id="PTHR35330">
    <property type="entry name" value="SIROHEME BIOSYNTHESIS PROTEIN MET8"/>
    <property type="match status" value="1"/>
</dbReference>
<dbReference type="InterPro" id="IPR036291">
    <property type="entry name" value="NAD(P)-bd_dom_sf"/>
</dbReference>
<evidence type="ECO:0000256" key="5">
    <source>
        <dbReference type="ARBA" id="ARBA00023244"/>
    </source>
</evidence>
<dbReference type="EMBL" id="AP028679">
    <property type="protein sequence ID" value="BEQ17090.1"/>
    <property type="molecule type" value="Genomic_DNA"/>
</dbReference>
<evidence type="ECO:0000313" key="9">
    <source>
        <dbReference type="Proteomes" id="UP001366166"/>
    </source>
</evidence>
<sequence>MPFYPALLDLSGRLVLLVGGGRVAARKLASLLEAGARVRLVTPALCQEARELAGLEGVELIERGFEPGDVEGAWLVISATDDEDLNRSVAVAAEAARVFVNVVDVPPMCSFIVPAVVRRGELTLAVSTGGASPAAARRLRQGLQAQFGPEWADYLAILRAARQKLTAQGRPAAENRPLFYQLVDSQLMERVRAGDAAGVDEVMRAVLGPGFTLKELGQSLGRDAAREREGA</sequence>
<dbReference type="GO" id="GO:0019354">
    <property type="term" value="P:siroheme biosynthetic process"/>
    <property type="evidence" value="ECO:0007669"/>
    <property type="project" value="InterPro"/>
</dbReference>
<keyword evidence="4" id="KW-0520">NAD</keyword>
<dbReference type="SUPFAM" id="SSF51735">
    <property type="entry name" value="NAD(P)-binding Rossmann-fold domains"/>
    <property type="match status" value="1"/>
</dbReference>
<dbReference type="GO" id="GO:0043115">
    <property type="term" value="F:precorrin-2 dehydrogenase activity"/>
    <property type="evidence" value="ECO:0007669"/>
    <property type="project" value="UniProtKB-EC"/>
</dbReference>
<dbReference type="InterPro" id="IPR042518">
    <property type="entry name" value="SirC_C"/>
</dbReference>
<keyword evidence="5" id="KW-0627">Porphyrin biosynthesis</keyword>
<keyword evidence="3" id="KW-0560">Oxidoreductase</keyword>
<evidence type="ECO:0000256" key="3">
    <source>
        <dbReference type="ARBA" id="ARBA00023002"/>
    </source>
</evidence>
<protein>
    <recommendedName>
        <fullName evidence="2">precorrin-2 dehydrogenase</fullName>
        <ecNumber evidence="2">1.3.1.76</ecNumber>
    </recommendedName>
</protein>
<dbReference type="Gene3D" id="1.10.8.610">
    <property type="entry name" value="SirC, precorrin-2 dehydrogenase, C-terminal helical domain-like"/>
    <property type="match status" value="1"/>
</dbReference>
<dbReference type="PANTHER" id="PTHR35330:SF1">
    <property type="entry name" value="SIROHEME BIOSYNTHESIS PROTEIN MET8"/>
    <property type="match status" value="1"/>
</dbReference>
<dbReference type="Pfam" id="PF13241">
    <property type="entry name" value="NAD_binding_7"/>
    <property type="match status" value="1"/>
</dbReference>
<dbReference type="AlphaFoldDB" id="A0AAU9EMG5"/>
<feature type="domain" description="Siroheme synthase central" evidence="7">
    <location>
        <begin position="119"/>
        <end position="144"/>
    </location>
</feature>
<evidence type="ECO:0000259" key="7">
    <source>
        <dbReference type="Pfam" id="PF14824"/>
    </source>
</evidence>
<keyword evidence="9" id="KW-1185">Reference proteome</keyword>
<dbReference type="GO" id="GO:0004325">
    <property type="term" value="F:ferrochelatase activity"/>
    <property type="evidence" value="ECO:0007669"/>
    <property type="project" value="InterPro"/>
</dbReference>
<name>A0AAU9EMG5_9BACT</name>
<evidence type="ECO:0000256" key="1">
    <source>
        <dbReference type="ARBA" id="ARBA00005010"/>
    </source>
</evidence>
<dbReference type="Proteomes" id="UP001366166">
    <property type="component" value="Chromosome"/>
</dbReference>
<dbReference type="Gene3D" id="3.40.50.720">
    <property type="entry name" value="NAD(P)-binding Rossmann-like Domain"/>
    <property type="match status" value="1"/>
</dbReference>
<dbReference type="InterPro" id="IPR006367">
    <property type="entry name" value="Sirohaem_synthase_N"/>
</dbReference>
<dbReference type="EC" id="1.3.1.76" evidence="2"/>
<gene>
    <name evidence="8" type="primary">cysG</name>
    <name evidence="8" type="ORF">FAK_41560</name>
</gene>
<comment type="pathway">
    <text evidence="1">Porphyrin-containing compound metabolism; siroheme biosynthesis; sirohydrochlorin from precorrin-2: step 1/1.</text>
</comment>
<dbReference type="RefSeq" id="WP_338603853.1">
    <property type="nucleotide sequence ID" value="NZ_AP028679.1"/>
</dbReference>
<evidence type="ECO:0000313" key="8">
    <source>
        <dbReference type="EMBL" id="BEQ17090.1"/>
    </source>
</evidence>
<dbReference type="KEGG" id="dmp:FAK_41560"/>
<comment type="catalytic activity">
    <reaction evidence="6">
        <text>precorrin-2 + NAD(+) = sirohydrochlorin + NADH + 2 H(+)</text>
        <dbReference type="Rhea" id="RHEA:15613"/>
        <dbReference type="ChEBI" id="CHEBI:15378"/>
        <dbReference type="ChEBI" id="CHEBI:57540"/>
        <dbReference type="ChEBI" id="CHEBI:57945"/>
        <dbReference type="ChEBI" id="CHEBI:58351"/>
        <dbReference type="ChEBI" id="CHEBI:58827"/>
        <dbReference type="EC" id="1.3.1.76"/>
    </reaction>
</comment>
<dbReference type="InterPro" id="IPR028161">
    <property type="entry name" value="Met8-like"/>
</dbReference>
<dbReference type="InterPro" id="IPR028281">
    <property type="entry name" value="Sirohaem_synthase_central"/>
</dbReference>
<accession>A0AAU9EMG5</accession>
<evidence type="ECO:0000256" key="2">
    <source>
        <dbReference type="ARBA" id="ARBA00012400"/>
    </source>
</evidence>
<evidence type="ECO:0000256" key="4">
    <source>
        <dbReference type="ARBA" id="ARBA00023027"/>
    </source>
</evidence>